<dbReference type="EMBL" id="KN669328">
    <property type="protein sequence ID" value="KHN04352.1"/>
    <property type="molecule type" value="Genomic_DNA"/>
</dbReference>
<protein>
    <recommendedName>
        <fullName evidence="2">Endonuclease/exonuclease/phosphatase domain-containing protein</fullName>
    </recommendedName>
</protein>
<evidence type="ECO:0008006" key="2">
    <source>
        <dbReference type="Google" id="ProtNLM"/>
    </source>
</evidence>
<dbReference type="SUPFAM" id="SSF56219">
    <property type="entry name" value="DNase I-like"/>
    <property type="match status" value="1"/>
</dbReference>
<name>A0A0B2P9R5_GLYSO</name>
<dbReference type="Gene3D" id="3.60.10.10">
    <property type="entry name" value="Endonuclease/exonuclease/phosphatase"/>
    <property type="match status" value="2"/>
</dbReference>
<reference evidence="1" key="1">
    <citation type="submission" date="2014-07" db="EMBL/GenBank/DDBJ databases">
        <title>Identification of a novel salt tolerance gene in wild soybean by whole-genome sequencing.</title>
        <authorList>
            <person name="Lam H.-M."/>
            <person name="Qi X."/>
            <person name="Li M.-W."/>
            <person name="Liu X."/>
            <person name="Xie M."/>
            <person name="Ni M."/>
            <person name="Xu X."/>
        </authorList>
    </citation>
    <scope>NUCLEOTIDE SEQUENCE [LARGE SCALE GENOMIC DNA]</scope>
    <source>
        <tissue evidence="1">Root</tissue>
    </source>
</reference>
<dbReference type="InterPro" id="IPR036691">
    <property type="entry name" value="Endo/exonu/phosph_ase_sf"/>
</dbReference>
<dbReference type="AlphaFoldDB" id="A0A0B2P9R5"/>
<accession>A0A0B2P9R5</accession>
<organism evidence="1">
    <name type="scientific">Glycine soja</name>
    <name type="common">Wild soybean</name>
    <dbReference type="NCBI Taxonomy" id="3848"/>
    <lineage>
        <taxon>Eukaryota</taxon>
        <taxon>Viridiplantae</taxon>
        <taxon>Streptophyta</taxon>
        <taxon>Embryophyta</taxon>
        <taxon>Tracheophyta</taxon>
        <taxon>Spermatophyta</taxon>
        <taxon>Magnoliopsida</taxon>
        <taxon>eudicotyledons</taxon>
        <taxon>Gunneridae</taxon>
        <taxon>Pentapetalae</taxon>
        <taxon>rosids</taxon>
        <taxon>fabids</taxon>
        <taxon>Fabales</taxon>
        <taxon>Fabaceae</taxon>
        <taxon>Papilionoideae</taxon>
        <taxon>50 kb inversion clade</taxon>
        <taxon>NPAAA clade</taxon>
        <taxon>indigoferoid/millettioid clade</taxon>
        <taxon>Phaseoleae</taxon>
        <taxon>Glycine</taxon>
        <taxon>Glycine subgen. Soja</taxon>
    </lineage>
</organism>
<proteinExistence type="predicted"/>
<gene>
    <name evidence="1" type="ORF">glysoja_030946</name>
</gene>
<sequence>MKIATFNIRRWGAAAKRRRLKKLIGEENFDMCMIQETKSCDISRRSIGTIWSHSNFDWASKNAVGQSGGLLSVWKEGVLEVMRLWENLKCLKEQFEVGEWCVAGDFNAVVLRNERSGCATSFNQVEAREFVAFIEDMGLVDVPALGKKFTCFGDREISDHCPVWLMTSKTNWGPKSFRFNNCWLEHEDFQKFI</sequence>
<dbReference type="Proteomes" id="UP000053555">
    <property type="component" value="Unassembled WGS sequence"/>
</dbReference>
<dbReference type="PANTHER" id="PTHR33710">
    <property type="entry name" value="BNAC02G09200D PROTEIN"/>
    <property type="match status" value="1"/>
</dbReference>
<evidence type="ECO:0000313" key="1">
    <source>
        <dbReference type="EMBL" id="KHN04352.1"/>
    </source>
</evidence>
<dbReference type="PANTHER" id="PTHR33710:SF64">
    <property type="entry name" value="ENDONUCLEASE_EXONUCLEASE_PHOSPHATASE DOMAIN-CONTAINING PROTEIN"/>
    <property type="match status" value="1"/>
</dbReference>
<feature type="non-terminal residue" evidence="1">
    <location>
        <position position="193"/>
    </location>
</feature>